<dbReference type="InterPro" id="IPR013324">
    <property type="entry name" value="RNA_pol_sigma_r3/r4-like"/>
</dbReference>
<dbReference type="GO" id="GO:0003677">
    <property type="term" value="F:DNA binding"/>
    <property type="evidence" value="ECO:0007669"/>
    <property type="project" value="UniProtKB-KW"/>
</dbReference>
<dbReference type="NCBIfam" id="TIGR02937">
    <property type="entry name" value="sigma70-ECF"/>
    <property type="match status" value="1"/>
</dbReference>
<evidence type="ECO:0000256" key="1">
    <source>
        <dbReference type="ARBA" id="ARBA00010641"/>
    </source>
</evidence>
<evidence type="ECO:0000256" key="6">
    <source>
        <dbReference type="RuleBase" id="RU000716"/>
    </source>
</evidence>
<evidence type="ECO:0000259" key="8">
    <source>
        <dbReference type="Pfam" id="PF08281"/>
    </source>
</evidence>
<keyword evidence="2 6" id="KW-0805">Transcription regulation</keyword>
<dbReference type="InterPro" id="IPR036388">
    <property type="entry name" value="WH-like_DNA-bd_sf"/>
</dbReference>
<dbReference type="InterPro" id="IPR014289">
    <property type="entry name" value="RNA_pol_sigma-24-rel"/>
</dbReference>
<comment type="caution">
    <text evidence="9">The sequence shown here is derived from an EMBL/GenBank/DDBJ whole genome shotgun (WGS) entry which is preliminary data.</text>
</comment>
<evidence type="ECO:0000256" key="3">
    <source>
        <dbReference type="ARBA" id="ARBA00023082"/>
    </source>
</evidence>
<dbReference type="NCBIfam" id="TIGR02943">
    <property type="entry name" value="Sig70_famx1"/>
    <property type="match status" value="1"/>
</dbReference>
<dbReference type="GO" id="GO:0006352">
    <property type="term" value="P:DNA-templated transcription initiation"/>
    <property type="evidence" value="ECO:0007669"/>
    <property type="project" value="InterPro"/>
</dbReference>
<keyword evidence="5 6" id="KW-0804">Transcription</keyword>
<dbReference type="Proteomes" id="UP000306585">
    <property type="component" value="Unassembled WGS sequence"/>
</dbReference>
<dbReference type="PANTHER" id="PTHR43133">
    <property type="entry name" value="RNA POLYMERASE ECF-TYPE SIGMA FACTO"/>
    <property type="match status" value="1"/>
</dbReference>
<dbReference type="RefSeq" id="WP_138238206.1">
    <property type="nucleotide sequence ID" value="NZ_VBRY01000002.1"/>
</dbReference>
<sequence length="197" mass="22861">MAHEPASAEWQRVEEWIADHGDYLYRFACSRLNGDRETALDLVQETLLAAWKAHHQYQGSSSLRTWLTGILKHKIIDHMRARSRMEKLADDVSNDPASDWFGTDGHWHESPKTWSASPEALSENRDFDNILKACMDKLPPLQAQVFFFREMDGDSSEDICKNLSISPSNFHVLMHRARLSLRHCLELHWFGQQRKNS</sequence>
<feature type="domain" description="RNA polymerase sigma-70 region 2" evidence="7">
    <location>
        <begin position="17"/>
        <end position="84"/>
    </location>
</feature>
<dbReference type="Gene3D" id="1.10.1740.10">
    <property type="match status" value="1"/>
</dbReference>
<evidence type="ECO:0000256" key="5">
    <source>
        <dbReference type="ARBA" id="ARBA00023163"/>
    </source>
</evidence>
<dbReference type="PANTHER" id="PTHR43133:SF8">
    <property type="entry name" value="RNA POLYMERASE SIGMA FACTOR HI_1459-RELATED"/>
    <property type="match status" value="1"/>
</dbReference>
<dbReference type="InterPro" id="IPR014284">
    <property type="entry name" value="RNA_pol_sigma-70_dom"/>
</dbReference>
<proteinExistence type="inferred from homology"/>
<protein>
    <recommendedName>
        <fullName evidence="6">RNA polymerase sigma factor</fullName>
    </recommendedName>
</protein>
<comment type="similarity">
    <text evidence="1 6">Belongs to the sigma-70 factor family. ECF subfamily.</text>
</comment>
<keyword evidence="10" id="KW-1185">Reference proteome</keyword>
<dbReference type="InterPro" id="IPR007627">
    <property type="entry name" value="RNA_pol_sigma70_r2"/>
</dbReference>
<organism evidence="9 10">
    <name type="scientific">Mariprofundus erugo</name>
    <dbReference type="NCBI Taxonomy" id="2528639"/>
    <lineage>
        <taxon>Bacteria</taxon>
        <taxon>Pseudomonadati</taxon>
        <taxon>Pseudomonadota</taxon>
        <taxon>Candidatius Mariprofundia</taxon>
        <taxon>Mariprofundales</taxon>
        <taxon>Mariprofundaceae</taxon>
        <taxon>Mariprofundus</taxon>
    </lineage>
</organism>
<feature type="domain" description="RNA polymerase sigma factor 70 region 4 type 2" evidence="8">
    <location>
        <begin position="130"/>
        <end position="181"/>
    </location>
</feature>
<dbReference type="EMBL" id="VBRY01000002">
    <property type="protein sequence ID" value="TLS68587.1"/>
    <property type="molecule type" value="Genomic_DNA"/>
</dbReference>
<evidence type="ECO:0000313" key="10">
    <source>
        <dbReference type="Proteomes" id="UP000306585"/>
    </source>
</evidence>
<dbReference type="InterPro" id="IPR039425">
    <property type="entry name" value="RNA_pol_sigma-70-like"/>
</dbReference>
<evidence type="ECO:0000256" key="4">
    <source>
        <dbReference type="ARBA" id="ARBA00023125"/>
    </source>
</evidence>
<dbReference type="SUPFAM" id="SSF88946">
    <property type="entry name" value="Sigma2 domain of RNA polymerase sigma factors"/>
    <property type="match status" value="1"/>
</dbReference>
<dbReference type="Pfam" id="PF08281">
    <property type="entry name" value="Sigma70_r4_2"/>
    <property type="match status" value="1"/>
</dbReference>
<dbReference type="PROSITE" id="PS01063">
    <property type="entry name" value="SIGMA70_ECF"/>
    <property type="match status" value="1"/>
</dbReference>
<keyword evidence="4 6" id="KW-0238">DNA-binding</keyword>
<accession>A0A5R9GX43</accession>
<evidence type="ECO:0000259" key="7">
    <source>
        <dbReference type="Pfam" id="PF04542"/>
    </source>
</evidence>
<dbReference type="InterPro" id="IPR000838">
    <property type="entry name" value="RNA_pol_sigma70_ECF_CS"/>
</dbReference>
<evidence type="ECO:0000256" key="2">
    <source>
        <dbReference type="ARBA" id="ARBA00023015"/>
    </source>
</evidence>
<keyword evidence="3 6" id="KW-0731">Sigma factor</keyword>
<dbReference type="InterPro" id="IPR013249">
    <property type="entry name" value="RNA_pol_sigma70_r4_t2"/>
</dbReference>
<gene>
    <name evidence="9" type="ORF">FEF65_02435</name>
</gene>
<dbReference type="Pfam" id="PF04542">
    <property type="entry name" value="Sigma70_r2"/>
    <property type="match status" value="1"/>
</dbReference>
<dbReference type="InterPro" id="IPR013325">
    <property type="entry name" value="RNA_pol_sigma_r2"/>
</dbReference>
<dbReference type="AlphaFoldDB" id="A0A5R9GX43"/>
<dbReference type="Gene3D" id="1.10.10.10">
    <property type="entry name" value="Winged helix-like DNA-binding domain superfamily/Winged helix DNA-binding domain"/>
    <property type="match status" value="1"/>
</dbReference>
<reference evidence="9 10" key="1">
    <citation type="journal article" date="2019" name="Appl. Environ. Microbiol.">
        <title>Environmental Evidence and Genomic Insight of Iron-oxidizing Bacteria Preference Towards More Corrosion Resistant Stainless Steel at Higher Salinities.</title>
        <authorList>
            <person name="Garrison C.E."/>
            <person name="Price K.A."/>
            <person name="Field E.K."/>
        </authorList>
    </citation>
    <scope>NUCLEOTIDE SEQUENCE [LARGE SCALE GENOMIC DNA]</scope>
    <source>
        <strain evidence="9 10">P3</strain>
    </source>
</reference>
<evidence type="ECO:0000313" key="9">
    <source>
        <dbReference type="EMBL" id="TLS68587.1"/>
    </source>
</evidence>
<name>A0A5R9GX43_9PROT</name>
<dbReference type="SUPFAM" id="SSF88659">
    <property type="entry name" value="Sigma3 and sigma4 domains of RNA polymerase sigma factors"/>
    <property type="match status" value="1"/>
</dbReference>
<dbReference type="GO" id="GO:0016987">
    <property type="term" value="F:sigma factor activity"/>
    <property type="evidence" value="ECO:0007669"/>
    <property type="project" value="UniProtKB-KW"/>
</dbReference>